<gene>
    <name evidence="2" type="ordered locus">Mesil_2946</name>
</gene>
<dbReference type="eggNOG" id="COG0451">
    <property type="taxonomic scope" value="Bacteria"/>
</dbReference>
<evidence type="ECO:0000313" key="3">
    <source>
        <dbReference type="Proteomes" id="UP000001916"/>
    </source>
</evidence>
<dbReference type="RefSeq" id="WP_013159318.1">
    <property type="nucleotide sequence ID" value="NC_014212.1"/>
</dbReference>
<evidence type="ECO:0000259" key="1">
    <source>
        <dbReference type="Pfam" id="PF01370"/>
    </source>
</evidence>
<dbReference type="CDD" id="cd08946">
    <property type="entry name" value="SDR_e"/>
    <property type="match status" value="1"/>
</dbReference>
<organism evidence="2 3">
    <name type="scientific">Allomeiothermus silvanus (strain ATCC 700542 / DSM 9946 / NBRC 106475 / NCIMB 13440 / VI-R2)</name>
    <name type="common">Thermus silvanus</name>
    <dbReference type="NCBI Taxonomy" id="526227"/>
    <lineage>
        <taxon>Bacteria</taxon>
        <taxon>Thermotogati</taxon>
        <taxon>Deinococcota</taxon>
        <taxon>Deinococci</taxon>
        <taxon>Thermales</taxon>
        <taxon>Thermaceae</taxon>
        <taxon>Allomeiothermus</taxon>
    </lineage>
</organism>
<dbReference type="AlphaFoldDB" id="D7BDG6"/>
<dbReference type="HOGENOM" id="CLU_007383_1_0_0"/>
<evidence type="ECO:0000313" key="2">
    <source>
        <dbReference type="EMBL" id="ADH64786.1"/>
    </source>
</evidence>
<protein>
    <submittedName>
        <fullName evidence="2">NAD-dependent epimerase/dehydratase</fullName>
    </submittedName>
</protein>
<proteinExistence type="predicted"/>
<dbReference type="Proteomes" id="UP000001916">
    <property type="component" value="Chromosome"/>
</dbReference>
<dbReference type="InterPro" id="IPR001509">
    <property type="entry name" value="Epimerase_deHydtase"/>
</dbReference>
<dbReference type="InterPro" id="IPR050177">
    <property type="entry name" value="Lipid_A_modif_metabolic_enz"/>
</dbReference>
<dbReference type="SUPFAM" id="SSF51735">
    <property type="entry name" value="NAD(P)-binding Rossmann-fold domains"/>
    <property type="match status" value="1"/>
</dbReference>
<dbReference type="KEGG" id="msv:Mesil_2946"/>
<keyword evidence="3" id="KW-1185">Reference proteome</keyword>
<dbReference type="EMBL" id="CP002042">
    <property type="protein sequence ID" value="ADH64786.1"/>
    <property type="molecule type" value="Genomic_DNA"/>
</dbReference>
<dbReference type="Pfam" id="PF01370">
    <property type="entry name" value="Epimerase"/>
    <property type="match status" value="1"/>
</dbReference>
<reference evidence="2 3" key="1">
    <citation type="journal article" date="2010" name="Stand. Genomic Sci.">
        <title>Complete genome sequence of Meiothermus silvanus type strain (VI-R2).</title>
        <authorList>
            <person name="Sikorski J."/>
            <person name="Tindall B.J."/>
            <person name="Lowry S."/>
            <person name="Lucas S."/>
            <person name="Nolan M."/>
            <person name="Copeland A."/>
            <person name="Glavina Del Rio T."/>
            <person name="Tice H."/>
            <person name="Cheng J.F."/>
            <person name="Han C."/>
            <person name="Pitluck S."/>
            <person name="Liolios K."/>
            <person name="Ivanova N."/>
            <person name="Mavromatis K."/>
            <person name="Mikhailova N."/>
            <person name="Pati A."/>
            <person name="Goodwin L."/>
            <person name="Chen A."/>
            <person name="Palaniappan K."/>
            <person name="Land M."/>
            <person name="Hauser L."/>
            <person name="Chang Y.J."/>
            <person name="Jeffries C.D."/>
            <person name="Rohde M."/>
            <person name="Goker M."/>
            <person name="Woyke T."/>
            <person name="Bristow J."/>
            <person name="Eisen J.A."/>
            <person name="Markowitz V."/>
            <person name="Hugenholtz P."/>
            <person name="Kyrpides N.C."/>
            <person name="Klenk H.P."/>
            <person name="Lapidus A."/>
        </authorList>
    </citation>
    <scope>NUCLEOTIDE SEQUENCE [LARGE SCALE GENOMIC DNA]</scope>
    <source>
        <strain evidence="3">ATCC 700542 / DSM 9946 / VI-R2</strain>
    </source>
</reference>
<dbReference type="STRING" id="526227.Mesil_2946"/>
<dbReference type="InterPro" id="IPR036291">
    <property type="entry name" value="NAD(P)-bd_dom_sf"/>
</dbReference>
<name>D7BDG6_ALLS1</name>
<sequence>MKVLVTGHNGYIGTVLVPFLQNAGHEVVGLDNHLYAGCHLYAEPAPVRELHLDVREVTPDHLLGFDAVIHLAGISNDPIGDLKPEATYDINHLATLRLAHAAKRAGATRFLFASSCSTYGAAGDAPLDETAPFNPVTAYGFSKVYSERDLALLADADFSPTYLRNATAFGVSPRLRADIVVNNLVGYAYTTGEVLIKSDGTPWRPLVHVEDISRAFLALLEAPRDLVHNEAFNIGMNSENYRVREIADMVAAVVPGSKVIYAPGASPDIRNYRVNFDKIHHMIRAFQPRWTVGMGIEELYEAYRSSQLTLQDFTSSRFIRIRRIKELQAEGRLDEDLRWRVALGAA</sequence>
<dbReference type="Gene3D" id="3.40.50.720">
    <property type="entry name" value="NAD(P)-binding Rossmann-like Domain"/>
    <property type="match status" value="1"/>
</dbReference>
<dbReference type="OrthoDB" id="9811743at2"/>
<feature type="domain" description="NAD-dependent epimerase/dehydratase" evidence="1">
    <location>
        <begin position="3"/>
        <end position="235"/>
    </location>
</feature>
<dbReference type="PANTHER" id="PTHR43245:SF23">
    <property type="entry name" value="NAD(P)-BINDING DOMAIN-CONTAINING PROTEIN"/>
    <property type="match status" value="1"/>
</dbReference>
<accession>D7BDG6</accession>
<dbReference type="PANTHER" id="PTHR43245">
    <property type="entry name" value="BIFUNCTIONAL POLYMYXIN RESISTANCE PROTEIN ARNA"/>
    <property type="match status" value="1"/>
</dbReference>